<dbReference type="EMBL" id="BK035350">
    <property type="protein sequence ID" value="DAG95043.1"/>
    <property type="molecule type" value="Genomic_DNA"/>
</dbReference>
<evidence type="ECO:0000313" key="2">
    <source>
        <dbReference type="EMBL" id="DAG95043.1"/>
    </source>
</evidence>
<dbReference type="Pfam" id="PF14090">
    <property type="entry name" value="HTH_39"/>
    <property type="match status" value="1"/>
</dbReference>
<accession>A0A8S5VPU4</accession>
<name>A0A8S5VPU4_9CAUD</name>
<dbReference type="InterPro" id="IPR055245">
    <property type="entry name" value="HTH_proteobacteria"/>
</dbReference>
<reference evidence="2" key="1">
    <citation type="journal article" date="2021" name="Proc. Natl. Acad. Sci. U.S.A.">
        <title>A Catalog of Tens of Thousands of Viruses from Human Metagenomes Reveals Hidden Associations with Chronic Diseases.</title>
        <authorList>
            <person name="Tisza M.J."/>
            <person name="Buck C.B."/>
        </authorList>
    </citation>
    <scope>NUCLEOTIDE SEQUENCE</scope>
    <source>
        <strain evidence="2">CtS9I1</strain>
    </source>
</reference>
<proteinExistence type="predicted"/>
<evidence type="ECO:0000259" key="1">
    <source>
        <dbReference type="Pfam" id="PF14090"/>
    </source>
</evidence>
<protein>
    <submittedName>
        <fullName evidence="2">Helix-turn-helix domain protein</fullName>
    </submittedName>
</protein>
<feature type="domain" description="Winged helix-turn-helix" evidence="1">
    <location>
        <begin position="29"/>
        <end position="94"/>
    </location>
</feature>
<sequence>MPLLRMTAICRSSEVRAMNERKNERKHPSQLDQILAALENGDSLTALDALEGYGCSRLASRITDLKRKGYPVASRMVTRRNRYGRLCRVAEYYMEV</sequence>
<organism evidence="2">
    <name type="scientific">Ackermannviridae sp</name>
    <dbReference type="NCBI Taxonomy" id="2831612"/>
    <lineage>
        <taxon>Viruses</taxon>
        <taxon>Duplodnaviria</taxon>
        <taxon>Heunggongvirae</taxon>
        <taxon>Uroviricota</taxon>
        <taxon>Caudoviricetes</taxon>
        <taxon>Pantevenvirales</taxon>
        <taxon>Ackermannviridae</taxon>
    </lineage>
</organism>